<feature type="region of interest" description="Disordered" evidence="1">
    <location>
        <begin position="26"/>
        <end position="45"/>
    </location>
</feature>
<keyword evidence="3" id="KW-1185">Reference proteome</keyword>
<name>A0A372ZW41_9ACTN</name>
<evidence type="ECO:0000256" key="1">
    <source>
        <dbReference type="SAM" id="MobiDB-lite"/>
    </source>
</evidence>
<comment type="caution">
    <text evidence="2">The sequence shown here is derived from an EMBL/GenBank/DDBJ whole genome shotgun (WGS) entry which is preliminary data.</text>
</comment>
<accession>A0A372ZW41</accession>
<dbReference type="GO" id="GO:0005524">
    <property type="term" value="F:ATP binding"/>
    <property type="evidence" value="ECO:0007669"/>
    <property type="project" value="UniProtKB-KW"/>
</dbReference>
<dbReference type="Gene3D" id="1.25.40.10">
    <property type="entry name" value="Tetratricopeptide repeat domain"/>
    <property type="match status" value="1"/>
</dbReference>
<dbReference type="SUPFAM" id="SSF52540">
    <property type="entry name" value="P-loop containing nucleoside triphosphate hydrolases"/>
    <property type="match status" value="1"/>
</dbReference>
<reference evidence="2 3" key="1">
    <citation type="submission" date="2018-08" db="EMBL/GenBank/DDBJ databases">
        <title>Diversity &amp; Physiological Properties of Lignin-Decomposing Actinobacteria from Soil.</title>
        <authorList>
            <person name="Roh S.G."/>
            <person name="Kim S.B."/>
        </authorList>
    </citation>
    <scope>NUCLEOTIDE SEQUENCE [LARGE SCALE GENOMIC DNA]</scope>
    <source>
        <strain evidence="2 3">MMS17-GH009</strain>
    </source>
</reference>
<dbReference type="AlphaFoldDB" id="A0A372ZW41"/>
<dbReference type="Gene3D" id="3.40.50.300">
    <property type="entry name" value="P-loop containing nucleotide triphosphate hydrolases"/>
    <property type="match status" value="1"/>
</dbReference>
<sequence>MVTSNNSISGATVLGAAVQAHTVYGGITLHTPPPPPVPRQLPRRRPMVDRDDLTAALAEVLDRDDPLPVLLTGPAGIGKTTLALHALHARGHPPGGQLFADLGAHSTASPAHPGDVTARWLRALGITQPPPDPVEAGALLRTLTASRPVAVLLDNAAGDDQVRELLPADGSLVIVTSRCPLAGLLADGAHHRALGPLPPDAAHQLLADTAGEAGATSDLAALAEACRGVPLALALAGAHLAAGHPPTLQTTPAAPATPLETVVTAALAQTYQALAPDTARVYRALGELPLPGARIDAAMAGAAAGLDPSAAIGHLISLTEAGLIHPTDDGEHYAFAASGGRRHAATLGRRTEGADQTDTIRRRALDWLLAEAHAASRTLHPFRRTVEPHLRHPPPHRAALADKQAALKWFGHTDTYLRTALETSARHGLDDVTAHLAHAWWPWLLRQRPYALWQLAYELAIPAAQRLVLTAPGPGSRIVLRELVGARATVRRATGDHNGAIEDCGTALTLAAEDKDPVAHAQHLHDLGVATHESGNSGLAQVYLTKVLGQRSELGRVRDTGVTRVALAVAHHELGGDDTALAHLRDAYRELASVGDGLNAGRARAWEGRILALRGAFGPADTAFAEAMNHFVTERAQPWQGRVLLWSGELAGAQGHLEQAAELLRFARRMYVGSTADLRAVAEAAGRMGVVL</sequence>
<protein>
    <submittedName>
        <fullName evidence="2">ATP-binding protein</fullName>
    </submittedName>
</protein>
<organism evidence="2 3">
    <name type="scientific">Kitasatospora xanthocidica</name>
    <dbReference type="NCBI Taxonomy" id="83382"/>
    <lineage>
        <taxon>Bacteria</taxon>
        <taxon>Bacillati</taxon>
        <taxon>Actinomycetota</taxon>
        <taxon>Actinomycetes</taxon>
        <taxon>Kitasatosporales</taxon>
        <taxon>Streptomycetaceae</taxon>
        <taxon>Kitasatospora</taxon>
    </lineage>
</organism>
<keyword evidence="2" id="KW-0547">Nucleotide-binding</keyword>
<keyword evidence="2" id="KW-0067">ATP-binding</keyword>
<dbReference type="InterPro" id="IPR011990">
    <property type="entry name" value="TPR-like_helical_dom_sf"/>
</dbReference>
<dbReference type="PANTHER" id="PTHR47691">
    <property type="entry name" value="REGULATOR-RELATED"/>
    <property type="match status" value="1"/>
</dbReference>
<evidence type="ECO:0000313" key="3">
    <source>
        <dbReference type="Proteomes" id="UP000263377"/>
    </source>
</evidence>
<gene>
    <name evidence="2" type="ORF">DR950_18010</name>
</gene>
<dbReference type="SUPFAM" id="SSF48452">
    <property type="entry name" value="TPR-like"/>
    <property type="match status" value="1"/>
</dbReference>
<dbReference type="CDD" id="cd00009">
    <property type="entry name" value="AAA"/>
    <property type="match status" value="1"/>
</dbReference>
<proteinExistence type="predicted"/>
<dbReference type="EMBL" id="QVIG01000001">
    <property type="protein sequence ID" value="RGD59435.1"/>
    <property type="molecule type" value="Genomic_DNA"/>
</dbReference>
<dbReference type="Proteomes" id="UP000263377">
    <property type="component" value="Unassembled WGS sequence"/>
</dbReference>
<dbReference type="PRINTS" id="PR00364">
    <property type="entry name" value="DISEASERSIST"/>
</dbReference>
<evidence type="ECO:0000313" key="2">
    <source>
        <dbReference type="EMBL" id="RGD59435.1"/>
    </source>
</evidence>
<dbReference type="PANTHER" id="PTHR47691:SF3">
    <property type="entry name" value="HTH-TYPE TRANSCRIPTIONAL REGULATOR RV0890C-RELATED"/>
    <property type="match status" value="1"/>
</dbReference>
<dbReference type="InterPro" id="IPR027417">
    <property type="entry name" value="P-loop_NTPase"/>
</dbReference>